<reference evidence="1" key="2">
    <citation type="submission" date="2022-10" db="EMBL/GenBank/DDBJ databases">
        <authorList>
            <consortium name="ENA_rothamsted_submissions"/>
            <consortium name="culmorum"/>
            <person name="King R."/>
        </authorList>
    </citation>
    <scope>NUCLEOTIDE SEQUENCE</scope>
</reference>
<gene>
    <name evidence="1" type="ORF">PHAECO_LOCUS12357</name>
</gene>
<evidence type="ECO:0000313" key="2">
    <source>
        <dbReference type="Proteomes" id="UP001153737"/>
    </source>
</evidence>
<accession>A0A9N9SJV6</accession>
<organism evidence="1 2">
    <name type="scientific">Phaedon cochleariae</name>
    <name type="common">Mustard beetle</name>
    <dbReference type="NCBI Taxonomy" id="80249"/>
    <lineage>
        <taxon>Eukaryota</taxon>
        <taxon>Metazoa</taxon>
        <taxon>Ecdysozoa</taxon>
        <taxon>Arthropoda</taxon>
        <taxon>Hexapoda</taxon>
        <taxon>Insecta</taxon>
        <taxon>Pterygota</taxon>
        <taxon>Neoptera</taxon>
        <taxon>Endopterygota</taxon>
        <taxon>Coleoptera</taxon>
        <taxon>Polyphaga</taxon>
        <taxon>Cucujiformia</taxon>
        <taxon>Chrysomeloidea</taxon>
        <taxon>Chrysomelidae</taxon>
        <taxon>Chrysomelinae</taxon>
        <taxon>Chrysomelini</taxon>
        <taxon>Phaedon</taxon>
    </lineage>
</organism>
<proteinExistence type="predicted"/>
<dbReference type="Proteomes" id="UP001153737">
    <property type="component" value="Chromosome 9"/>
</dbReference>
<dbReference type="OrthoDB" id="8197617at2759"/>
<dbReference type="AlphaFoldDB" id="A0A9N9SJV6"/>
<protein>
    <submittedName>
        <fullName evidence="1">Uncharacterized protein</fullName>
    </submittedName>
</protein>
<evidence type="ECO:0000313" key="1">
    <source>
        <dbReference type="EMBL" id="CAG9825829.1"/>
    </source>
</evidence>
<dbReference type="EMBL" id="OU896715">
    <property type="protein sequence ID" value="CAG9825829.1"/>
    <property type="molecule type" value="Genomic_DNA"/>
</dbReference>
<reference evidence="1" key="1">
    <citation type="submission" date="2022-01" db="EMBL/GenBank/DDBJ databases">
        <authorList>
            <person name="King R."/>
        </authorList>
    </citation>
    <scope>NUCLEOTIDE SEQUENCE</scope>
</reference>
<keyword evidence="2" id="KW-1185">Reference proteome</keyword>
<name>A0A9N9SJV6_PHACE</name>
<sequence>MRGSFMSTPTVPAYRIESLSHALQQCPATHWERIRRHNKVVKKVAGLRRKKQWTTKEAPHVRHQDGTLIKPDLVVHHSTSTLVVDVGAARQRWPGKASQVLPIIVGDWSRCNGPTDEALNTGVEGELCAKRAQVVLFDPPIVWSAGSRVSQFARFLPATN</sequence>